<dbReference type="EMBL" id="CP039734">
    <property type="protein sequence ID" value="QIR75221.1"/>
    <property type="molecule type" value="Genomic_DNA"/>
</dbReference>
<gene>
    <name evidence="2" type="ORF">FA584_02900</name>
</gene>
<dbReference type="RefSeq" id="WP_167749297.1">
    <property type="nucleotide sequence ID" value="NZ_CP039734.2"/>
</dbReference>
<sequence length="161" mass="18703">MIKKVLLMICIMFNSCLIAKDLPLACSESELSWLKEKINNKSRYFLLTEDDEWGFFFGDTTSVVVDKEHQLIQFLMIEIYTNTAFKNAPASVKKNVIYGYSKRLRLVSFGKNNAINLSSTLYDCSGKVIESNDNRKTIDIEKDSIMERIANTLKQRYKHYF</sequence>
<dbReference type="Proteomes" id="UP000502831">
    <property type="component" value="Chromosome"/>
</dbReference>
<accession>A0AA92IXR0</accession>
<organism evidence="2 3">
    <name type="scientific">Sulfurospirillum diekertiae</name>
    <dbReference type="NCBI Taxonomy" id="1854492"/>
    <lineage>
        <taxon>Bacteria</taxon>
        <taxon>Pseudomonadati</taxon>
        <taxon>Campylobacterota</taxon>
        <taxon>Epsilonproteobacteria</taxon>
        <taxon>Campylobacterales</taxon>
        <taxon>Sulfurospirillaceae</taxon>
        <taxon>Sulfurospirillum</taxon>
    </lineage>
</organism>
<evidence type="ECO:0000313" key="3">
    <source>
        <dbReference type="Proteomes" id="UP000502831"/>
    </source>
</evidence>
<feature type="chain" id="PRO_5041706769" evidence="1">
    <location>
        <begin position="20"/>
        <end position="161"/>
    </location>
</feature>
<evidence type="ECO:0000313" key="2">
    <source>
        <dbReference type="EMBL" id="QIR75221.1"/>
    </source>
</evidence>
<evidence type="ECO:0000256" key="1">
    <source>
        <dbReference type="SAM" id="SignalP"/>
    </source>
</evidence>
<dbReference type="AlphaFoldDB" id="A0AA92IXR0"/>
<reference evidence="2 3" key="1">
    <citation type="journal article" date="2017" name="Environ. Sci. Technol.">
        <title>Organohalide Respiration with Chlorinated Ethenes under Low pH Conditions.</title>
        <authorList>
            <person name="Yang Y."/>
            <person name="Capiro N.L."/>
            <person name="Marcet T.F."/>
            <person name="Yan J."/>
            <person name="Pennell K.D."/>
            <person name="Loffler F.E."/>
        </authorList>
    </citation>
    <scope>NUCLEOTIDE SEQUENCE [LARGE SCALE GENOMIC DNA]</scope>
    <source>
        <strain evidence="2 3">ACSDCE</strain>
    </source>
</reference>
<keyword evidence="1" id="KW-0732">Signal</keyword>
<name>A0AA92IXR0_9BACT</name>
<protein>
    <submittedName>
        <fullName evidence="2">Uncharacterized protein</fullName>
    </submittedName>
</protein>
<feature type="signal peptide" evidence="1">
    <location>
        <begin position="1"/>
        <end position="19"/>
    </location>
</feature>
<proteinExistence type="predicted"/>